<comment type="caution">
    <text evidence="1">The sequence shown here is derived from an EMBL/GenBank/DDBJ whole genome shotgun (WGS) entry which is preliminary data.</text>
</comment>
<proteinExistence type="predicted"/>
<gene>
    <name evidence="1" type="ORF">ENR47_00140</name>
</gene>
<protein>
    <submittedName>
        <fullName evidence="1">Uncharacterized protein</fullName>
    </submittedName>
</protein>
<evidence type="ECO:0000313" key="1">
    <source>
        <dbReference type="EMBL" id="HGW92681.1"/>
    </source>
</evidence>
<accession>A0A832GZL9</accession>
<name>A0A832GZL9_9CYAN</name>
<organism evidence="1">
    <name type="scientific">Oscillatoriales cyanobacterium SpSt-402</name>
    <dbReference type="NCBI Taxonomy" id="2282168"/>
    <lineage>
        <taxon>Bacteria</taxon>
        <taxon>Bacillati</taxon>
        <taxon>Cyanobacteriota</taxon>
        <taxon>Cyanophyceae</taxon>
        <taxon>Oscillatoriophycideae</taxon>
        <taxon>Oscillatoriales</taxon>
    </lineage>
</organism>
<dbReference type="EMBL" id="DSRD01000009">
    <property type="protein sequence ID" value="HGW92681.1"/>
    <property type="molecule type" value="Genomic_DNA"/>
</dbReference>
<sequence>MPEPKTIDFSRAIAAIQVRIDLLVWMGDATWRELPTVECWLNAQCRYSLSYEDYCNLAESLKQQCQQIYRSRKHE</sequence>
<dbReference type="AlphaFoldDB" id="A0A832GZL9"/>
<reference evidence="1" key="1">
    <citation type="journal article" date="2020" name="mSystems">
        <title>Genome- and Community-Level Interaction Insights into Carbon Utilization and Element Cycling Functions of Hydrothermarchaeota in Hydrothermal Sediment.</title>
        <authorList>
            <person name="Zhou Z."/>
            <person name="Liu Y."/>
            <person name="Xu W."/>
            <person name="Pan J."/>
            <person name="Luo Z.H."/>
            <person name="Li M."/>
        </authorList>
    </citation>
    <scope>NUCLEOTIDE SEQUENCE [LARGE SCALE GENOMIC DNA]</scope>
    <source>
        <strain evidence="1">SpSt-402</strain>
    </source>
</reference>